<dbReference type="Pfam" id="PF02636">
    <property type="entry name" value="Methyltransf_28"/>
    <property type="match status" value="1"/>
</dbReference>
<evidence type="ECO:0000313" key="9">
    <source>
        <dbReference type="Proteomes" id="UP000664859"/>
    </source>
</evidence>
<evidence type="ECO:0000256" key="1">
    <source>
        <dbReference type="ARBA" id="ARBA00004173"/>
    </source>
</evidence>
<evidence type="ECO:0000256" key="6">
    <source>
        <dbReference type="ARBA" id="ARBA00048612"/>
    </source>
</evidence>
<evidence type="ECO:0000256" key="2">
    <source>
        <dbReference type="ARBA" id="ARBA00005891"/>
    </source>
</evidence>
<accession>A0A835YRP8</accession>
<dbReference type="GO" id="GO:0005739">
    <property type="term" value="C:mitochondrion"/>
    <property type="evidence" value="ECO:0007669"/>
    <property type="project" value="UniProtKB-SubCell"/>
</dbReference>
<dbReference type="AlphaFoldDB" id="A0A835YRP8"/>
<dbReference type="PANTHER" id="PTHR12049">
    <property type="entry name" value="PROTEIN ARGININE METHYLTRANSFERASE NDUFAF7, MITOCHONDRIAL"/>
    <property type="match status" value="1"/>
</dbReference>
<dbReference type="PANTHER" id="PTHR12049:SF5">
    <property type="entry name" value="PROTEIN ARGININE METHYLTRANSFERASE NDUFAF7 HOMOLOG, MITOCHONDRIAL"/>
    <property type="match status" value="1"/>
</dbReference>
<reference evidence="8" key="1">
    <citation type="submission" date="2021-02" db="EMBL/GenBank/DDBJ databases">
        <title>First Annotated Genome of the Yellow-green Alga Tribonema minus.</title>
        <authorList>
            <person name="Mahan K.M."/>
        </authorList>
    </citation>
    <scope>NUCLEOTIDE SEQUENCE</scope>
    <source>
        <strain evidence="8">UTEX B ZZ1240</strain>
    </source>
</reference>
<dbReference type="EMBL" id="JAFCMP010000515">
    <property type="protein sequence ID" value="KAG5178400.1"/>
    <property type="molecule type" value="Genomic_DNA"/>
</dbReference>
<keyword evidence="9" id="KW-1185">Reference proteome</keyword>
<sequence length="199" mass="21412">MIGEGDYKKAIGKPLVIYEAGGGAGANAGHIMDLLRTRAPDVYATARYTLVQPCAALAERQRLRLSAAHRRQVQVVSGRGVAEWAGALEVDPRPCYVLGLDFLGTLPHDKVAYKRLQEGGPVQLCEAIISDEPDGRVAETYQPLADGSIARVLELCPDLIKSLASPPEHEGLLPAAKQFLRTVMRSSRRVDGAVFVPTG</sequence>
<comment type="caution">
    <text evidence="8">The sequence shown here is derived from an EMBL/GenBank/DDBJ whole genome shotgun (WGS) entry which is preliminary data.</text>
</comment>
<evidence type="ECO:0000313" key="8">
    <source>
        <dbReference type="EMBL" id="KAG5178400.1"/>
    </source>
</evidence>
<keyword evidence="5 7" id="KW-0496">Mitochondrion</keyword>
<feature type="non-terminal residue" evidence="8">
    <location>
        <position position="199"/>
    </location>
</feature>
<name>A0A835YRP8_9STRA</name>
<protein>
    <recommendedName>
        <fullName evidence="7">Protein arginine methyltransferase NDUFAF7</fullName>
        <ecNumber evidence="7">2.1.1.320</ecNumber>
    </recommendedName>
</protein>
<evidence type="ECO:0000256" key="5">
    <source>
        <dbReference type="ARBA" id="ARBA00023128"/>
    </source>
</evidence>
<dbReference type="EC" id="2.1.1.320" evidence="7"/>
<proteinExistence type="inferred from homology"/>
<comment type="catalytic activity">
    <reaction evidence="6 7">
        <text>L-arginyl-[protein] + 2 S-adenosyl-L-methionine = N(omega),N(omega)'-dimethyl-L-arginyl-[protein] + 2 S-adenosyl-L-homocysteine + 2 H(+)</text>
        <dbReference type="Rhea" id="RHEA:48108"/>
        <dbReference type="Rhea" id="RHEA-COMP:10532"/>
        <dbReference type="Rhea" id="RHEA-COMP:11992"/>
        <dbReference type="ChEBI" id="CHEBI:15378"/>
        <dbReference type="ChEBI" id="CHEBI:29965"/>
        <dbReference type="ChEBI" id="CHEBI:57856"/>
        <dbReference type="ChEBI" id="CHEBI:59789"/>
        <dbReference type="ChEBI" id="CHEBI:88221"/>
        <dbReference type="EC" id="2.1.1.320"/>
    </reaction>
</comment>
<dbReference type="GO" id="GO:0032259">
    <property type="term" value="P:methylation"/>
    <property type="evidence" value="ECO:0007669"/>
    <property type="project" value="UniProtKB-KW"/>
</dbReference>
<keyword evidence="3 7" id="KW-0489">Methyltransferase</keyword>
<evidence type="ECO:0000256" key="3">
    <source>
        <dbReference type="ARBA" id="ARBA00022603"/>
    </source>
</evidence>
<dbReference type="SUPFAM" id="SSF53335">
    <property type="entry name" value="S-adenosyl-L-methionine-dependent methyltransferases"/>
    <property type="match status" value="1"/>
</dbReference>
<dbReference type="Gene3D" id="3.40.50.12710">
    <property type="match status" value="1"/>
</dbReference>
<dbReference type="GO" id="GO:0035243">
    <property type="term" value="F:protein-arginine omega-N symmetric methyltransferase activity"/>
    <property type="evidence" value="ECO:0007669"/>
    <property type="project" value="UniProtKB-EC"/>
</dbReference>
<comment type="function">
    <text evidence="7">Arginine methyltransferase involved in the assembly or stability of mitochondrial NADH:ubiquinone oxidoreductase complex (complex I).</text>
</comment>
<dbReference type="InterPro" id="IPR029063">
    <property type="entry name" value="SAM-dependent_MTases_sf"/>
</dbReference>
<evidence type="ECO:0000256" key="4">
    <source>
        <dbReference type="ARBA" id="ARBA00022679"/>
    </source>
</evidence>
<organism evidence="8 9">
    <name type="scientific">Tribonema minus</name>
    <dbReference type="NCBI Taxonomy" id="303371"/>
    <lineage>
        <taxon>Eukaryota</taxon>
        <taxon>Sar</taxon>
        <taxon>Stramenopiles</taxon>
        <taxon>Ochrophyta</taxon>
        <taxon>PX clade</taxon>
        <taxon>Xanthophyceae</taxon>
        <taxon>Tribonematales</taxon>
        <taxon>Tribonemataceae</taxon>
        <taxon>Tribonema</taxon>
    </lineage>
</organism>
<dbReference type="InterPro" id="IPR003788">
    <property type="entry name" value="NDUFAF7"/>
</dbReference>
<gene>
    <name evidence="8" type="ORF">JKP88DRAFT_350278</name>
</gene>
<keyword evidence="4 7" id="KW-0808">Transferase</keyword>
<evidence type="ECO:0000256" key="7">
    <source>
        <dbReference type="RuleBase" id="RU364114"/>
    </source>
</evidence>
<dbReference type="Proteomes" id="UP000664859">
    <property type="component" value="Unassembled WGS sequence"/>
</dbReference>
<comment type="subcellular location">
    <subcellularLocation>
        <location evidence="1 7">Mitochondrion</location>
    </subcellularLocation>
</comment>
<comment type="similarity">
    <text evidence="2 7">Belongs to the NDUFAF7 family.</text>
</comment>
<dbReference type="InterPro" id="IPR038375">
    <property type="entry name" value="NDUFAF7_sf"/>
</dbReference>
<dbReference type="OrthoDB" id="17415at2759"/>